<dbReference type="SUPFAM" id="SSF54495">
    <property type="entry name" value="UBC-like"/>
    <property type="match status" value="1"/>
</dbReference>
<dbReference type="Pfam" id="PF09454">
    <property type="entry name" value="Vps23_core"/>
    <property type="match status" value="1"/>
</dbReference>
<evidence type="ECO:0000256" key="9">
    <source>
        <dbReference type="SAM" id="MobiDB-lite"/>
    </source>
</evidence>
<feature type="domain" description="SB" evidence="10">
    <location>
        <begin position="334"/>
        <end position="400"/>
    </location>
</feature>
<dbReference type="InterPro" id="IPR037202">
    <property type="entry name" value="ESCRT_assembly_dom"/>
</dbReference>
<dbReference type="Pfam" id="PF05743">
    <property type="entry name" value="UEV"/>
    <property type="match status" value="1"/>
</dbReference>
<comment type="caution">
    <text evidence="12">The sequence shown here is derived from an EMBL/GenBank/DDBJ whole genome shotgun (WGS) entry which is preliminary data.</text>
</comment>
<evidence type="ECO:0000313" key="12">
    <source>
        <dbReference type="EMBL" id="KAI8577032.1"/>
    </source>
</evidence>
<reference evidence="12" key="1">
    <citation type="submission" date="2021-06" db="EMBL/GenBank/DDBJ databases">
        <authorList>
            <consortium name="DOE Joint Genome Institute"/>
            <person name="Mondo S.J."/>
            <person name="Amses K.R."/>
            <person name="Simmons D.R."/>
            <person name="Longcore J.E."/>
            <person name="Seto K."/>
            <person name="Alves G.H."/>
            <person name="Bonds A.E."/>
            <person name="Quandt C.A."/>
            <person name="Davis W.J."/>
            <person name="Chang Y."/>
            <person name="Letcher P.M."/>
            <person name="Powell M.J."/>
            <person name="Kuo A."/>
            <person name="Labutti K."/>
            <person name="Pangilinan J."/>
            <person name="Andreopoulos W."/>
            <person name="Tritt A."/>
            <person name="Riley R."/>
            <person name="Hundley H."/>
            <person name="Johnson J."/>
            <person name="Lipzen A."/>
            <person name="Barry K."/>
            <person name="Berbee M.L."/>
            <person name="Buchler N.E."/>
            <person name="Grigoriev I.V."/>
            <person name="Spatafora J.W."/>
            <person name="Stajich J.E."/>
            <person name="James T.Y."/>
        </authorList>
    </citation>
    <scope>NUCLEOTIDE SEQUENCE</scope>
    <source>
        <strain evidence="12">AG</strain>
    </source>
</reference>
<proteinExistence type="inferred from homology"/>
<dbReference type="PANTHER" id="PTHR23306">
    <property type="entry name" value="TUMOR SUSCEPTIBILITY GENE 101 PROTEIN-RELATED"/>
    <property type="match status" value="1"/>
</dbReference>
<evidence type="ECO:0000256" key="6">
    <source>
        <dbReference type="ARBA" id="ARBA00023054"/>
    </source>
</evidence>
<dbReference type="GO" id="GO:0000813">
    <property type="term" value="C:ESCRT I complex"/>
    <property type="evidence" value="ECO:0007669"/>
    <property type="project" value="TreeGrafter"/>
</dbReference>
<dbReference type="RefSeq" id="XP_051442036.1">
    <property type="nucleotide sequence ID" value="XM_051591140.1"/>
</dbReference>
<dbReference type="PROSITE" id="PS51322">
    <property type="entry name" value="UEV"/>
    <property type="match status" value="1"/>
</dbReference>
<dbReference type="InterPro" id="IPR052070">
    <property type="entry name" value="ESCRT-I_UEV_domain"/>
</dbReference>
<dbReference type="SUPFAM" id="SSF140111">
    <property type="entry name" value="Endosomal sorting complex assembly domain"/>
    <property type="match status" value="1"/>
</dbReference>
<organism evidence="12 13">
    <name type="scientific">Umbelopsis ramanniana AG</name>
    <dbReference type="NCBI Taxonomy" id="1314678"/>
    <lineage>
        <taxon>Eukaryota</taxon>
        <taxon>Fungi</taxon>
        <taxon>Fungi incertae sedis</taxon>
        <taxon>Mucoromycota</taxon>
        <taxon>Mucoromycotina</taxon>
        <taxon>Umbelopsidomycetes</taxon>
        <taxon>Umbelopsidales</taxon>
        <taxon>Umbelopsidaceae</taxon>
        <taxon>Umbelopsis</taxon>
    </lineage>
</organism>
<dbReference type="Gene3D" id="3.10.110.10">
    <property type="entry name" value="Ubiquitin Conjugating Enzyme"/>
    <property type="match status" value="1"/>
</dbReference>
<evidence type="ECO:0000256" key="7">
    <source>
        <dbReference type="PROSITE-ProRule" id="PRU00644"/>
    </source>
</evidence>
<evidence type="ECO:0000256" key="3">
    <source>
        <dbReference type="ARBA" id="ARBA00022448"/>
    </source>
</evidence>
<evidence type="ECO:0000259" key="10">
    <source>
        <dbReference type="PROSITE" id="PS51312"/>
    </source>
</evidence>
<protein>
    <submittedName>
        <fullName evidence="12">Uncharacterized protein</fullName>
    </submittedName>
</protein>
<reference evidence="12" key="2">
    <citation type="journal article" date="2022" name="Proc. Natl. Acad. Sci. U.S.A.">
        <title>Diploid-dominant life cycles characterize the early evolution of Fungi.</title>
        <authorList>
            <person name="Amses K.R."/>
            <person name="Simmons D.R."/>
            <person name="Longcore J.E."/>
            <person name="Mondo S.J."/>
            <person name="Seto K."/>
            <person name="Jeronimo G.H."/>
            <person name="Bonds A.E."/>
            <person name="Quandt C.A."/>
            <person name="Davis W.J."/>
            <person name="Chang Y."/>
            <person name="Federici B.A."/>
            <person name="Kuo A."/>
            <person name="LaButti K."/>
            <person name="Pangilinan J."/>
            <person name="Andreopoulos W."/>
            <person name="Tritt A."/>
            <person name="Riley R."/>
            <person name="Hundley H."/>
            <person name="Johnson J."/>
            <person name="Lipzen A."/>
            <person name="Barry K."/>
            <person name="Lang B.F."/>
            <person name="Cuomo C.A."/>
            <person name="Buchler N.E."/>
            <person name="Grigoriev I.V."/>
            <person name="Spatafora J.W."/>
            <person name="Stajich J.E."/>
            <person name="James T.Y."/>
        </authorList>
    </citation>
    <scope>NUCLEOTIDE SEQUENCE</scope>
    <source>
        <strain evidence="12">AG</strain>
    </source>
</reference>
<feature type="compositionally biased region" description="Low complexity" evidence="9">
    <location>
        <begin position="146"/>
        <end position="162"/>
    </location>
</feature>
<dbReference type="CDD" id="cd11685">
    <property type="entry name" value="UEV_TSG101-like"/>
    <property type="match status" value="1"/>
</dbReference>
<dbReference type="InterPro" id="IPR017916">
    <property type="entry name" value="SB_dom"/>
</dbReference>
<evidence type="ECO:0000256" key="1">
    <source>
        <dbReference type="ARBA" id="ARBA00004177"/>
    </source>
</evidence>
<evidence type="ECO:0000256" key="2">
    <source>
        <dbReference type="ARBA" id="ARBA00009594"/>
    </source>
</evidence>
<evidence type="ECO:0000256" key="5">
    <source>
        <dbReference type="ARBA" id="ARBA00022927"/>
    </source>
</evidence>
<dbReference type="GO" id="GO:0015031">
    <property type="term" value="P:protein transport"/>
    <property type="evidence" value="ECO:0007669"/>
    <property type="project" value="UniProtKB-UniRule"/>
</dbReference>
<comment type="similarity">
    <text evidence="2">Belongs to the ubiquitin-conjugating enzyme family. UEV subfamily.</text>
</comment>
<keyword evidence="5 7" id="KW-0653">Protein transport</keyword>
<feature type="coiled-coil region" evidence="8">
    <location>
        <begin position="294"/>
        <end position="321"/>
    </location>
</feature>
<feature type="region of interest" description="Disordered" evidence="9">
    <location>
        <begin position="142"/>
        <end position="184"/>
    </location>
</feature>
<dbReference type="PROSITE" id="PS51312">
    <property type="entry name" value="SB"/>
    <property type="match status" value="1"/>
</dbReference>
<keyword evidence="13" id="KW-1185">Reference proteome</keyword>
<evidence type="ECO:0000256" key="8">
    <source>
        <dbReference type="SAM" id="Coils"/>
    </source>
</evidence>
<dbReference type="InterPro" id="IPR008883">
    <property type="entry name" value="UEV_N"/>
</dbReference>
<feature type="compositionally biased region" description="Polar residues" evidence="9">
    <location>
        <begin position="164"/>
        <end position="184"/>
    </location>
</feature>
<dbReference type="GO" id="GO:0043162">
    <property type="term" value="P:ubiquitin-dependent protein catabolic process via the multivesicular body sorting pathway"/>
    <property type="evidence" value="ECO:0007669"/>
    <property type="project" value="UniProtKB-ARBA"/>
</dbReference>
<sequence>MDVRNYLLTSLQQYRDPQRTFRDVDTALQMYGSLKPKMDTYTYDHGDTQLLLCLYGTTPITYRASPYNIPVAIWIPIEYPMSPPIFYVRPTSNMLVRPGINVDVSGFCYHSYLSTWKEDVVSHNLAELIAIFQQVFGKEPPVYTKPPNTSTPSPNSTPPITNARMPTTNSPASNKISSPASLSYPSPVKNTVDGTAFYNLSQVFSNLGVSQTNYQNAASPPTRPSPGQPPAGQAPSPGDLTPLQQQVYRKLVDRMKEFKMTVSVDMDRLLEANKQLNIGEHQIAYEHQVLVDVKQRLQNNIEVVKQKNQELEKAVEDLNTIPDIEVDESLCGTTVVYNQLFDLVAEDNAIVDTIYYLSRALNSEVIDLATFMKLTRALSKEQFMKRALVQKIRESVGFTV</sequence>
<dbReference type="Gene3D" id="6.10.250.370">
    <property type="match status" value="1"/>
</dbReference>
<feature type="domain" description="UEV" evidence="11">
    <location>
        <begin position="1"/>
        <end position="146"/>
    </location>
</feature>
<keyword evidence="3 7" id="KW-0813">Transport</keyword>
<dbReference type="Gene3D" id="6.10.140.820">
    <property type="match status" value="1"/>
</dbReference>
<accession>A0AAD5E5C3</accession>
<gene>
    <name evidence="12" type="ORF">K450DRAFT_254048</name>
</gene>
<dbReference type="Proteomes" id="UP001206595">
    <property type="component" value="Unassembled WGS sequence"/>
</dbReference>
<dbReference type="InterPro" id="IPR016135">
    <property type="entry name" value="UBQ-conjugating_enzyme/RWD"/>
</dbReference>
<evidence type="ECO:0000259" key="11">
    <source>
        <dbReference type="PROSITE" id="PS51322"/>
    </source>
</evidence>
<dbReference type="GeneID" id="75916483"/>
<dbReference type="AlphaFoldDB" id="A0AAD5E5C3"/>
<dbReference type="EMBL" id="MU620946">
    <property type="protein sequence ID" value="KAI8577032.1"/>
    <property type="molecule type" value="Genomic_DNA"/>
</dbReference>
<dbReference type="PANTHER" id="PTHR23306:SF3">
    <property type="entry name" value="TUMOR SUPPRESSOR PROTEIN 101"/>
    <property type="match status" value="1"/>
</dbReference>
<evidence type="ECO:0000313" key="13">
    <source>
        <dbReference type="Proteomes" id="UP001206595"/>
    </source>
</evidence>
<dbReference type="GO" id="GO:0043130">
    <property type="term" value="F:ubiquitin binding"/>
    <property type="evidence" value="ECO:0007669"/>
    <property type="project" value="TreeGrafter"/>
</dbReference>
<keyword evidence="4" id="KW-0967">Endosome</keyword>
<feature type="region of interest" description="Disordered" evidence="9">
    <location>
        <begin position="213"/>
        <end position="241"/>
    </location>
</feature>
<comment type="subcellular location">
    <subcellularLocation>
        <location evidence="1">Endosome</location>
    </subcellularLocation>
</comment>
<evidence type="ECO:0000256" key="4">
    <source>
        <dbReference type="ARBA" id="ARBA00022753"/>
    </source>
</evidence>
<dbReference type="GO" id="GO:0072666">
    <property type="term" value="P:establishment of protein localization to vacuole"/>
    <property type="evidence" value="ECO:0007669"/>
    <property type="project" value="UniProtKB-ARBA"/>
</dbReference>
<name>A0AAD5E5C3_UMBRA</name>
<keyword evidence="6 8" id="KW-0175">Coiled coil</keyword>